<feature type="domain" description="TonB-dependent receptor-like beta-barrel" evidence="5">
    <location>
        <begin position="478"/>
        <end position="865"/>
    </location>
</feature>
<dbReference type="SUPFAM" id="SSF56935">
    <property type="entry name" value="Porins"/>
    <property type="match status" value="1"/>
</dbReference>
<comment type="subcellular location">
    <subcellularLocation>
        <location evidence="1 4">Cell outer membrane</location>
    </subcellularLocation>
</comment>
<evidence type="ECO:0000256" key="3">
    <source>
        <dbReference type="ARBA" id="ARBA00023237"/>
    </source>
</evidence>
<evidence type="ECO:0000313" key="8">
    <source>
        <dbReference type="Proteomes" id="UP001595526"/>
    </source>
</evidence>
<evidence type="ECO:0000256" key="2">
    <source>
        <dbReference type="ARBA" id="ARBA00023136"/>
    </source>
</evidence>
<sequence>MNNCIKPFLTTTTCLIICLSTIAQTGIIRGIVRDSRTSDVIVGATVGILGTTRGGITDNLGQFVLADVPVGEYVIKVTYVGYIGTQIEGVVVKSDLETVLEIQLDEGGELMDEVVITTTRTRGSDITLLAEQKRSAMVIQRIGTQELSRKGVSDAATAVTKMSGVSKDDVGNQVYIRGMGDRYNATSLNGLPLPSNNPSLKNIALDLFSTDIVEFISVDKTYNSRMSGDFGGGSVDIYSKDYSGRGLLEVSVSSTLNSNALSRAGDFRLFPGGNRWGFSEYAIPENPLSGFNFANSANPVARNPYPANVRLLGGKSFNLGSEGRFSFFATAGFGNSYDYREGVNRDVNAQGARRRWTDQERFGYQTNATGLLNLTFQINPKHRLSNNVLFVNSSDQLNERFDGYFVDITESGTGLKQLGSYAQNRLLVEQLLGKHQLSDRIDVDWGVSISQVDYFMPDRIQSMLRRQGGGEFIIAQNTTTDNNRFNQKLKEREYALNVSASYRLGDLDAPKGYLHVGYQGREKNRDFESVQFNFNHRNREEVLVDPNNLDAYYNQANFAAGLFDFTGFAGTAPQTYNGEQSIHAGYVNLEYNLTDRLTGVLGVRYEHIKQFVEWVTILDPGNESSFSRSPVLPNLNLKYELDNKQNLRLAASKTYTIPQFKERAPFVYDDGTIVSYGNPYLYPSDNYNFDLKWELFPTAAELISITAFGKYIQSPINEVNVAATANDISWVNIGDAGTVFGAELELRKDIYQWNDDRNEFSGGLNVAYMKTRQDLNRDKVAKETNFNINTTYDESSFAGASDLLVNADLTFTNRWRNGRNIMATVAYSYFSDKVYALGIEQKGNLVDRGVGTLDVIIRSKITPKVGVDLLFRNLLNPEYRRVQENATGHVPVLTYKKGQYISLGLSYRI</sequence>
<dbReference type="Proteomes" id="UP001595526">
    <property type="component" value="Unassembled WGS sequence"/>
</dbReference>
<evidence type="ECO:0000256" key="1">
    <source>
        <dbReference type="ARBA" id="ARBA00004442"/>
    </source>
</evidence>
<evidence type="ECO:0000256" key="4">
    <source>
        <dbReference type="RuleBase" id="RU003357"/>
    </source>
</evidence>
<name>A0ABV7JS35_9SPHI</name>
<dbReference type="Pfam" id="PF13715">
    <property type="entry name" value="CarbopepD_reg_2"/>
    <property type="match status" value="1"/>
</dbReference>
<dbReference type="PANTHER" id="PTHR40980">
    <property type="entry name" value="PLUG DOMAIN-CONTAINING PROTEIN"/>
    <property type="match status" value="1"/>
</dbReference>
<organism evidence="7 8">
    <name type="scientific">Parapedobacter deserti</name>
    <dbReference type="NCBI Taxonomy" id="1912957"/>
    <lineage>
        <taxon>Bacteria</taxon>
        <taxon>Pseudomonadati</taxon>
        <taxon>Bacteroidota</taxon>
        <taxon>Sphingobacteriia</taxon>
        <taxon>Sphingobacteriales</taxon>
        <taxon>Sphingobacteriaceae</taxon>
        <taxon>Parapedobacter</taxon>
    </lineage>
</organism>
<protein>
    <submittedName>
        <fullName evidence="7">TonB-dependent receptor domain-containing protein</fullName>
    </submittedName>
</protein>
<comment type="caution">
    <text evidence="7">The sequence shown here is derived from an EMBL/GenBank/DDBJ whole genome shotgun (WGS) entry which is preliminary data.</text>
</comment>
<dbReference type="InterPro" id="IPR036942">
    <property type="entry name" value="Beta-barrel_TonB_sf"/>
</dbReference>
<feature type="domain" description="TonB-dependent receptor plug" evidence="6">
    <location>
        <begin position="133"/>
        <end position="233"/>
    </location>
</feature>
<dbReference type="Gene3D" id="2.170.130.10">
    <property type="entry name" value="TonB-dependent receptor, plug domain"/>
    <property type="match status" value="1"/>
</dbReference>
<keyword evidence="7" id="KW-0675">Receptor</keyword>
<dbReference type="InterPro" id="IPR037066">
    <property type="entry name" value="Plug_dom_sf"/>
</dbReference>
<dbReference type="EMBL" id="JBHRTA010000060">
    <property type="protein sequence ID" value="MFC3199810.1"/>
    <property type="molecule type" value="Genomic_DNA"/>
</dbReference>
<keyword evidence="3" id="KW-0998">Cell outer membrane</keyword>
<dbReference type="PANTHER" id="PTHR40980:SF5">
    <property type="entry name" value="TONB-DEPENDENT RECEPTOR"/>
    <property type="match status" value="1"/>
</dbReference>
<accession>A0ABV7JS35</accession>
<keyword evidence="8" id="KW-1185">Reference proteome</keyword>
<keyword evidence="2 4" id="KW-0472">Membrane</keyword>
<gene>
    <name evidence="7" type="ORF">ACFOET_19485</name>
</gene>
<dbReference type="Gene3D" id="2.60.40.1120">
    <property type="entry name" value="Carboxypeptidase-like, regulatory domain"/>
    <property type="match status" value="1"/>
</dbReference>
<comment type="similarity">
    <text evidence="4">Belongs to the TonB-dependent receptor family.</text>
</comment>
<dbReference type="Pfam" id="PF00593">
    <property type="entry name" value="TonB_dep_Rec_b-barrel"/>
    <property type="match status" value="1"/>
</dbReference>
<dbReference type="RefSeq" id="WP_379025790.1">
    <property type="nucleotide sequence ID" value="NZ_JBHRTA010000060.1"/>
</dbReference>
<evidence type="ECO:0000313" key="7">
    <source>
        <dbReference type="EMBL" id="MFC3199810.1"/>
    </source>
</evidence>
<dbReference type="Gene3D" id="2.40.170.20">
    <property type="entry name" value="TonB-dependent receptor, beta-barrel domain"/>
    <property type="match status" value="1"/>
</dbReference>
<proteinExistence type="inferred from homology"/>
<dbReference type="InterPro" id="IPR000531">
    <property type="entry name" value="Beta-barrel_TonB"/>
</dbReference>
<reference evidence="8" key="1">
    <citation type="journal article" date="2019" name="Int. J. Syst. Evol. Microbiol.">
        <title>The Global Catalogue of Microorganisms (GCM) 10K type strain sequencing project: providing services to taxonomists for standard genome sequencing and annotation.</title>
        <authorList>
            <consortium name="The Broad Institute Genomics Platform"/>
            <consortium name="The Broad Institute Genome Sequencing Center for Infectious Disease"/>
            <person name="Wu L."/>
            <person name="Ma J."/>
        </authorList>
    </citation>
    <scope>NUCLEOTIDE SEQUENCE [LARGE SCALE GENOMIC DNA]</scope>
    <source>
        <strain evidence="8">KCTC 52416</strain>
    </source>
</reference>
<dbReference type="InterPro" id="IPR008969">
    <property type="entry name" value="CarboxyPept-like_regulatory"/>
</dbReference>
<keyword evidence="4" id="KW-0798">TonB box</keyword>
<dbReference type="Pfam" id="PF07715">
    <property type="entry name" value="Plug"/>
    <property type="match status" value="1"/>
</dbReference>
<dbReference type="InterPro" id="IPR012910">
    <property type="entry name" value="Plug_dom"/>
</dbReference>
<evidence type="ECO:0000259" key="5">
    <source>
        <dbReference type="Pfam" id="PF00593"/>
    </source>
</evidence>
<evidence type="ECO:0000259" key="6">
    <source>
        <dbReference type="Pfam" id="PF07715"/>
    </source>
</evidence>
<dbReference type="SUPFAM" id="SSF49464">
    <property type="entry name" value="Carboxypeptidase regulatory domain-like"/>
    <property type="match status" value="1"/>
</dbReference>